<sequence length="139" mass="15414">MSDNPNTDDPVVPLDEDQCWDLLATGKVGRLVTVVGGRPEIYPVNYVTDDRTVYFRSGEGSKLSELAVHPQVAFEVDEIREDSAWSVVLHGHARILRSFDDAARIDALGLSPWVPTPKYDYVALTATDLTGMQLTLVKR</sequence>
<dbReference type="SUPFAM" id="SSF50475">
    <property type="entry name" value="FMN-binding split barrel"/>
    <property type="match status" value="1"/>
</dbReference>
<dbReference type="AlphaFoldDB" id="A0A0V9UFH3"/>
<evidence type="ECO:0000313" key="2">
    <source>
        <dbReference type="Proteomes" id="UP000053060"/>
    </source>
</evidence>
<comment type="caution">
    <text evidence="1">The sequence shown here is derived from an EMBL/GenBank/DDBJ whole genome shotgun (WGS) entry which is preliminary data.</text>
</comment>
<reference evidence="2" key="1">
    <citation type="submission" date="2015-01" db="EMBL/GenBank/DDBJ databases">
        <title>Draft genome sequence of Rhodococcus pyridinivorans strain KG-16, a hydrocarbon-degrading bacterium.</title>
        <authorList>
            <person name="Aggarwal R.K."/>
            <person name="Dawar C."/>
        </authorList>
    </citation>
    <scope>NUCLEOTIDE SEQUENCE [LARGE SCALE GENOMIC DNA]</scope>
    <source>
        <strain evidence="2">KG-16</strain>
    </source>
</reference>
<protein>
    <submittedName>
        <fullName evidence="1">Pyridoxamine 5-phosphate oxidase</fullName>
    </submittedName>
</protein>
<dbReference type="Proteomes" id="UP000053060">
    <property type="component" value="Unassembled WGS sequence"/>
</dbReference>
<dbReference type="PATRIC" id="fig|1441730.3.peg.4608"/>
<dbReference type="InterPro" id="IPR012349">
    <property type="entry name" value="Split_barrel_FMN-bd"/>
</dbReference>
<dbReference type="InterPro" id="IPR024747">
    <property type="entry name" value="Pyridox_Oxase-rel"/>
</dbReference>
<name>A0A0V9UFH3_9NOCA</name>
<accession>A0A0V9UFH3</accession>
<organism evidence="1 2">
    <name type="scientific">Rhodococcus pyridinivorans KG-16</name>
    <dbReference type="NCBI Taxonomy" id="1441730"/>
    <lineage>
        <taxon>Bacteria</taxon>
        <taxon>Bacillati</taxon>
        <taxon>Actinomycetota</taxon>
        <taxon>Actinomycetes</taxon>
        <taxon>Mycobacteriales</taxon>
        <taxon>Nocardiaceae</taxon>
        <taxon>Rhodococcus</taxon>
    </lineage>
</organism>
<reference evidence="1 2" key="2">
    <citation type="journal article" date="2016" name="Genome Announc.">
        <title>Draft Genome Sequence of a Versatile Hydrocarbon-Degrading Bacterium, Rhodococcus pyridinivorans Strain KG-16, Collected from Oil Fields in India.</title>
        <authorList>
            <person name="Aggarwal R.K."/>
            <person name="Dawar C."/>
            <person name="Phanindranath R."/>
            <person name="Mutnuri L."/>
            <person name="Dayal A.M."/>
        </authorList>
    </citation>
    <scope>NUCLEOTIDE SEQUENCE [LARGE SCALE GENOMIC DNA]</scope>
    <source>
        <strain evidence="1 2">KG-16</strain>
    </source>
</reference>
<dbReference type="RefSeq" id="WP_026060903.1">
    <property type="nucleotide sequence ID" value="NZ_AZXY01000013.1"/>
</dbReference>
<dbReference type="EMBL" id="AZXY01000013">
    <property type="protein sequence ID" value="KSZ56781.1"/>
    <property type="molecule type" value="Genomic_DNA"/>
</dbReference>
<dbReference type="Pfam" id="PF12900">
    <property type="entry name" value="Pyridox_ox_2"/>
    <property type="match status" value="1"/>
</dbReference>
<dbReference type="Gene3D" id="2.30.110.10">
    <property type="entry name" value="Electron Transport, Fmn-binding Protein, Chain A"/>
    <property type="match status" value="1"/>
</dbReference>
<evidence type="ECO:0000313" key="1">
    <source>
        <dbReference type="EMBL" id="KSZ56781.1"/>
    </source>
</evidence>
<gene>
    <name evidence="1" type="ORF">Z045_22020</name>
</gene>
<proteinExistence type="predicted"/>